<keyword evidence="2" id="KW-1185">Reference proteome</keyword>
<accession>A0A1W0WIF9</accession>
<dbReference type="AlphaFoldDB" id="A0A1W0WIF9"/>
<evidence type="ECO:0000313" key="2">
    <source>
        <dbReference type="Proteomes" id="UP000192578"/>
    </source>
</evidence>
<proteinExistence type="predicted"/>
<reference evidence="2" key="1">
    <citation type="submission" date="2017-01" db="EMBL/GenBank/DDBJ databases">
        <title>Comparative genomics of anhydrobiosis in the tardigrade Hypsibius dujardini.</title>
        <authorList>
            <person name="Yoshida Y."/>
            <person name="Koutsovoulos G."/>
            <person name="Laetsch D."/>
            <person name="Stevens L."/>
            <person name="Kumar S."/>
            <person name="Horikawa D."/>
            <person name="Ishino K."/>
            <person name="Komine S."/>
            <person name="Tomita M."/>
            <person name="Blaxter M."/>
            <person name="Arakawa K."/>
        </authorList>
    </citation>
    <scope>NUCLEOTIDE SEQUENCE [LARGE SCALE GENOMIC DNA]</scope>
    <source>
        <strain evidence="2">Z151</strain>
    </source>
</reference>
<dbReference type="Proteomes" id="UP000192578">
    <property type="component" value="Unassembled WGS sequence"/>
</dbReference>
<comment type="caution">
    <text evidence="1">The sequence shown here is derived from an EMBL/GenBank/DDBJ whole genome shotgun (WGS) entry which is preliminary data.</text>
</comment>
<name>A0A1W0WIF9_HYPEX</name>
<evidence type="ECO:0000313" key="1">
    <source>
        <dbReference type="EMBL" id="OQV14962.1"/>
    </source>
</evidence>
<gene>
    <name evidence="1" type="ORF">BV898_10866</name>
</gene>
<organism evidence="1 2">
    <name type="scientific">Hypsibius exemplaris</name>
    <name type="common">Freshwater tardigrade</name>
    <dbReference type="NCBI Taxonomy" id="2072580"/>
    <lineage>
        <taxon>Eukaryota</taxon>
        <taxon>Metazoa</taxon>
        <taxon>Ecdysozoa</taxon>
        <taxon>Tardigrada</taxon>
        <taxon>Eutardigrada</taxon>
        <taxon>Parachela</taxon>
        <taxon>Hypsibioidea</taxon>
        <taxon>Hypsibiidae</taxon>
        <taxon>Hypsibius</taxon>
    </lineage>
</organism>
<dbReference type="EMBL" id="MTYJ01000096">
    <property type="protein sequence ID" value="OQV14962.1"/>
    <property type="molecule type" value="Genomic_DNA"/>
</dbReference>
<protein>
    <submittedName>
        <fullName evidence="1">Uncharacterized protein</fullName>
    </submittedName>
</protein>
<sequence length="77" mass="7699">MVVPSDGDKFYNGRASSSAGSVFRAAAASPRQTADRKALALNRDILSGVALVAALPARASSGNPCSSLSSLSSSGWG</sequence>